<dbReference type="AlphaFoldDB" id="A0AAV5HZ29"/>
<dbReference type="Proteomes" id="UP001054252">
    <property type="component" value="Unassembled WGS sequence"/>
</dbReference>
<accession>A0AAV5HZ29</accession>
<evidence type="ECO:0000256" key="1">
    <source>
        <dbReference type="SAM" id="MobiDB-lite"/>
    </source>
</evidence>
<proteinExistence type="predicted"/>
<gene>
    <name evidence="2" type="ORF">SLEP1_g4633</name>
</gene>
<reference evidence="2 3" key="1">
    <citation type="journal article" date="2021" name="Commun. Biol.">
        <title>The genome of Shorea leprosula (Dipterocarpaceae) highlights the ecological relevance of drought in aseasonal tropical rainforests.</title>
        <authorList>
            <person name="Ng K.K.S."/>
            <person name="Kobayashi M.J."/>
            <person name="Fawcett J.A."/>
            <person name="Hatakeyama M."/>
            <person name="Paape T."/>
            <person name="Ng C.H."/>
            <person name="Ang C.C."/>
            <person name="Tnah L.H."/>
            <person name="Lee C.T."/>
            <person name="Nishiyama T."/>
            <person name="Sese J."/>
            <person name="O'Brien M.J."/>
            <person name="Copetti D."/>
            <person name="Mohd Noor M.I."/>
            <person name="Ong R.C."/>
            <person name="Putra M."/>
            <person name="Sireger I.Z."/>
            <person name="Indrioko S."/>
            <person name="Kosugi Y."/>
            <person name="Izuno A."/>
            <person name="Isagi Y."/>
            <person name="Lee S.L."/>
            <person name="Shimizu K.K."/>
        </authorList>
    </citation>
    <scope>NUCLEOTIDE SEQUENCE [LARGE SCALE GENOMIC DNA]</scope>
    <source>
        <strain evidence="2">214</strain>
    </source>
</reference>
<evidence type="ECO:0000313" key="2">
    <source>
        <dbReference type="EMBL" id="GKU90666.1"/>
    </source>
</evidence>
<feature type="region of interest" description="Disordered" evidence="1">
    <location>
        <begin position="1"/>
        <end position="39"/>
    </location>
</feature>
<dbReference type="EMBL" id="BPVZ01000004">
    <property type="protein sequence ID" value="GKU90666.1"/>
    <property type="molecule type" value="Genomic_DNA"/>
</dbReference>
<organism evidence="2 3">
    <name type="scientific">Rubroshorea leprosula</name>
    <dbReference type="NCBI Taxonomy" id="152421"/>
    <lineage>
        <taxon>Eukaryota</taxon>
        <taxon>Viridiplantae</taxon>
        <taxon>Streptophyta</taxon>
        <taxon>Embryophyta</taxon>
        <taxon>Tracheophyta</taxon>
        <taxon>Spermatophyta</taxon>
        <taxon>Magnoliopsida</taxon>
        <taxon>eudicotyledons</taxon>
        <taxon>Gunneridae</taxon>
        <taxon>Pentapetalae</taxon>
        <taxon>rosids</taxon>
        <taxon>malvids</taxon>
        <taxon>Malvales</taxon>
        <taxon>Dipterocarpaceae</taxon>
        <taxon>Rubroshorea</taxon>
    </lineage>
</organism>
<evidence type="ECO:0000313" key="3">
    <source>
        <dbReference type="Proteomes" id="UP001054252"/>
    </source>
</evidence>
<comment type="caution">
    <text evidence="2">The sequence shown here is derived from an EMBL/GenBank/DDBJ whole genome shotgun (WGS) entry which is preliminary data.</text>
</comment>
<protein>
    <submittedName>
        <fullName evidence="2">Uncharacterized protein</fullName>
    </submittedName>
</protein>
<keyword evidence="3" id="KW-1185">Reference proteome</keyword>
<name>A0AAV5HZ29_9ROSI</name>
<sequence>MDGHFESRCRKKPGNSTFPQRCETREFHSQQSRLENRPMAAAVDHEALRSDCDQPFTQEQIQ</sequence>